<reference evidence="1" key="1">
    <citation type="submission" date="2023-07" db="EMBL/GenBank/DDBJ databases">
        <authorList>
            <consortium name="AG Swart"/>
            <person name="Singh M."/>
            <person name="Singh A."/>
            <person name="Seah K."/>
            <person name="Emmerich C."/>
        </authorList>
    </citation>
    <scope>NUCLEOTIDE SEQUENCE</scope>
    <source>
        <strain evidence="1">DP1</strain>
    </source>
</reference>
<name>A0AAD2D029_EUPCR</name>
<sequence>MSGQISKEDLECIVCTEVPIEVKETPCCGVIICGNCGPKLKQCPNRCSEDPISLQKNMFLQRMVNQMPSECEYCQKEVHRKALIAHHSVCPKNLLRDVIINEALHCCPLYKQEKLNTWFCDGSKMVEGFCAKTGRSKRDNEGGPSWFCEKCDVDFCPGCIEKYGSEEEYKEHIKFFPKEIAHLAHDHKLTFIFGEDLPEQAKLHCYGKYKRGGCAGTEHEDKRFFACFDCKLLICEYCFVAPIEEYMISVSSEYHHHPLHLAAFSPIEKWECQNAGEKCLKPSMMSNFNCKVGYKCDMCKFYSCVECAKSKLVKL</sequence>
<evidence type="ECO:0000313" key="2">
    <source>
        <dbReference type="Proteomes" id="UP001295684"/>
    </source>
</evidence>
<gene>
    <name evidence="1" type="ORF">ECRASSUSDP1_LOCUS17060</name>
</gene>
<dbReference type="AlphaFoldDB" id="A0AAD2D029"/>
<accession>A0AAD2D029</accession>
<organism evidence="1 2">
    <name type="scientific">Euplotes crassus</name>
    <dbReference type="NCBI Taxonomy" id="5936"/>
    <lineage>
        <taxon>Eukaryota</taxon>
        <taxon>Sar</taxon>
        <taxon>Alveolata</taxon>
        <taxon>Ciliophora</taxon>
        <taxon>Intramacronucleata</taxon>
        <taxon>Spirotrichea</taxon>
        <taxon>Hypotrichia</taxon>
        <taxon>Euplotida</taxon>
        <taxon>Euplotidae</taxon>
        <taxon>Moneuplotes</taxon>
    </lineage>
</organism>
<comment type="caution">
    <text evidence="1">The sequence shown here is derived from an EMBL/GenBank/DDBJ whole genome shotgun (WGS) entry which is preliminary data.</text>
</comment>
<proteinExistence type="predicted"/>
<evidence type="ECO:0000313" key="1">
    <source>
        <dbReference type="EMBL" id="CAI2375696.1"/>
    </source>
</evidence>
<dbReference type="EMBL" id="CAMPGE010017192">
    <property type="protein sequence ID" value="CAI2375696.1"/>
    <property type="molecule type" value="Genomic_DNA"/>
</dbReference>
<evidence type="ECO:0008006" key="3">
    <source>
        <dbReference type="Google" id="ProtNLM"/>
    </source>
</evidence>
<dbReference type="Proteomes" id="UP001295684">
    <property type="component" value="Unassembled WGS sequence"/>
</dbReference>
<keyword evidence="2" id="KW-1185">Reference proteome</keyword>
<protein>
    <recommendedName>
        <fullName evidence="3">RING-type domain-containing protein</fullName>
    </recommendedName>
</protein>